<gene>
    <name evidence="1" type="ORF">Pla123a_30730</name>
</gene>
<dbReference type="EMBL" id="SJPO01000007">
    <property type="protein sequence ID" value="TWT75563.1"/>
    <property type="molecule type" value="Genomic_DNA"/>
</dbReference>
<dbReference type="AlphaFoldDB" id="A0A5C5YKW8"/>
<evidence type="ECO:0000313" key="2">
    <source>
        <dbReference type="Proteomes" id="UP000318478"/>
    </source>
</evidence>
<sequence>MMRLLLASAVLFTIALSGWTPLVLPAAAAVDHSLQVLILCVCAGAVWAATQ</sequence>
<protein>
    <submittedName>
        <fullName evidence="1">Uncharacterized protein</fullName>
    </submittedName>
</protein>
<comment type="caution">
    <text evidence="1">The sequence shown here is derived from an EMBL/GenBank/DDBJ whole genome shotgun (WGS) entry which is preliminary data.</text>
</comment>
<organism evidence="1 2">
    <name type="scientific">Posidoniimonas polymericola</name>
    <dbReference type="NCBI Taxonomy" id="2528002"/>
    <lineage>
        <taxon>Bacteria</taxon>
        <taxon>Pseudomonadati</taxon>
        <taxon>Planctomycetota</taxon>
        <taxon>Planctomycetia</taxon>
        <taxon>Pirellulales</taxon>
        <taxon>Lacipirellulaceae</taxon>
        <taxon>Posidoniimonas</taxon>
    </lineage>
</organism>
<keyword evidence="2" id="KW-1185">Reference proteome</keyword>
<proteinExistence type="predicted"/>
<accession>A0A5C5YKW8</accession>
<name>A0A5C5YKW8_9BACT</name>
<dbReference type="Proteomes" id="UP000318478">
    <property type="component" value="Unassembled WGS sequence"/>
</dbReference>
<evidence type="ECO:0000313" key="1">
    <source>
        <dbReference type="EMBL" id="TWT75563.1"/>
    </source>
</evidence>
<reference evidence="1 2" key="1">
    <citation type="submission" date="2019-02" db="EMBL/GenBank/DDBJ databases">
        <title>Deep-cultivation of Planctomycetes and their phenomic and genomic characterization uncovers novel biology.</title>
        <authorList>
            <person name="Wiegand S."/>
            <person name="Jogler M."/>
            <person name="Boedeker C."/>
            <person name="Pinto D."/>
            <person name="Vollmers J."/>
            <person name="Rivas-Marin E."/>
            <person name="Kohn T."/>
            <person name="Peeters S.H."/>
            <person name="Heuer A."/>
            <person name="Rast P."/>
            <person name="Oberbeckmann S."/>
            <person name="Bunk B."/>
            <person name="Jeske O."/>
            <person name="Meyerdierks A."/>
            <person name="Storesund J.E."/>
            <person name="Kallscheuer N."/>
            <person name="Luecker S."/>
            <person name="Lage O.M."/>
            <person name="Pohl T."/>
            <person name="Merkel B.J."/>
            <person name="Hornburger P."/>
            <person name="Mueller R.-W."/>
            <person name="Bruemmer F."/>
            <person name="Labrenz M."/>
            <person name="Spormann A.M."/>
            <person name="Op Den Camp H."/>
            <person name="Overmann J."/>
            <person name="Amann R."/>
            <person name="Jetten M.S.M."/>
            <person name="Mascher T."/>
            <person name="Medema M.H."/>
            <person name="Devos D.P."/>
            <person name="Kaster A.-K."/>
            <person name="Ovreas L."/>
            <person name="Rohde M."/>
            <person name="Galperin M.Y."/>
            <person name="Jogler C."/>
        </authorList>
    </citation>
    <scope>NUCLEOTIDE SEQUENCE [LARGE SCALE GENOMIC DNA]</scope>
    <source>
        <strain evidence="1 2">Pla123a</strain>
    </source>
</reference>